<proteinExistence type="predicted"/>
<name>A0A7I4YPN9_HAECO</name>
<keyword evidence="3" id="KW-0175">Coiled coil</keyword>
<feature type="region of interest" description="Disordered" evidence="4">
    <location>
        <begin position="691"/>
        <end position="787"/>
    </location>
</feature>
<dbReference type="PROSITE" id="PS50106">
    <property type="entry name" value="PDZ"/>
    <property type="match status" value="1"/>
</dbReference>
<feature type="region of interest" description="Disordered" evidence="4">
    <location>
        <begin position="448"/>
        <end position="549"/>
    </location>
</feature>
<feature type="region of interest" description="Disordered" evidence="4">
    <location>
        <begin position="1826"/>
        <end position="1891"/>
    </location>
</feature>
<feature type="domain" description="C2" evidence="5">
    <location>
        <begin position="4195"/>
        <end position="4318"/>
    </location>
</feature>
<dbReference type="Gene3D" id="2.60.40.150">
    <property type="entry name" value="C2 domain"/>
    <property type="match status" value="1"/>
</dbReference>
<feature type="region of interest" description="Disordered" evidence="4">
    <location>
        <begin position="650"/>
        <end position="676"/>
    </location>
</feature>
<dbReference type="GO" id="GO:2000300">
    <property type="term" value="P:regulation of synaptic vesicle exocytosis"/>
    <property type="evidence" value="ECO:0007669"/>
    <property type="project" value="TreeGrafter"/>
</dbReference>
<feature type="region of interest" description="Disordered" evidence="4">
    <location>
        <begin position="1897"/>
        <end position="1916"/>
    </location>
</feature>
<feature type="compositionally biased region" description="Basic and acidic residues" evidence="4">
    <location>
        <begin position="2186"/>
        <end position="2206"/>
    </location>
</feature>
<evidence type="ECO:0000256" key="3">
    <source>
        <dbReference type="SAM" id="Coils"/>
    </source>
</evidence>
<feature type="region of interest" description="Disordered" evidence="4">
    <location>
        <begin position="1619"/>
        <end position="1678"/>
    </location>
</feature>
<feature type="region of interest" description="Disordered" evidence="4">
    <location>
        <begin position="2696"/>
        <end position="2715"/>
    </location>
</feature>
<feature type="region of interest" description="Disordered" evidence="4">
    <location>
        <begin position="108"/>
        <end position="131"/>
    </location>
</feature>
<feature type="compositionally biased region" description="Polar residues" evidence="4">
    <location>
        <begin position="2459"/>
        <end position="2483"/>
    </location>
</feature>
<feature type="compositionally biased region" description="Polar residues" evidence="4">
    <location>
        <begin position="1543"/>
        <end position="1555"/>
    </location>
</feature>
<feature type="region of interest" description="Disordered" evidence="4">
    <location>
        <begin position="65"/>
        <end position="84"/>
    </location>
</feature>
<feature type="compositionally biased region" description="Basic and acidic residues" evidence="4">
    <location>
        <begin position="1294"/>
        <end position="1311"/>
    </location>
</feature>
<feature type="region of interest" description="Disordered" evidence="4">
    <location>
        <begin position="3148"/>
        <end position="3184"/>
    </location>
</feature>
<evidence type="ECO:0000313" key="8">
    <source>
        <dbReference type="WBParaSite" id="HCON_00128700-00001"/>
    </source>
</evidence>
<feature type="compositionally biased region" description="Pro residues" evidence="4">
    <location>
        <begin position="867"/>
        <end position="878"/>
    </location>
</feature>
<dbReference type="InterPro" id="IPR000008">
    <property type="entry name" value="C2_dom"/>
</dbReference>
<dbReference type="Pfam" id="PF00168">
    <property type="entry name" value="C2"/>
    <property type="match status" value="1"/>
</dbReference>
<feature type="compositionally biased region" description="Basic and acidic residues" evidence="4">
    <location>
        <begin position="2763"/>
        <end position="2789"/>
    </location>
</feature>
<dbReference type="InterPro" id="IPR036034">
    <property type="entry name" value="PDZ_sf"/>
</dbReference>
<feature type="region of interest" description="Disordered" evidence="4">
    <location>
        <begin position="3478"/>
        <end position="3516"/>
    </location>
</feature>
<feature type="region of interest" description="Disordered" evidence="4">
    <location>
        <begin position="2126"/>
        <end position="2244"/>
    </location>
</feature>
<dbReference type="GO" id="GO:0031267">
    <property type="term" value="F:small GTPase binding"/>
    <property type="evidence" value="ECO:0007669"/>
    <property type="project" value="InterPro"/>
</dbReference>
<feature type="compositionally biased region" description="Basic and acidic residues" evidence="4">
    <location>
        <begin position="1750"/>
        <end position="1772"/>
    </location>
</feature>
<feature type="compositionally biased region" description="Polar residues" evidence="4">
    <location>
        <begin position="944"/>
        <end position="958"/>
    </location>
</feature>
<evidence type="ECO:0000259" key="6">
    <source>
        <dbReference type="PROSITE" id="PS50106"/>
    </source>
</evidence>
<dbReference type="OrthoDB" id="270970at2759"/>
<feature type="region of interest" description="Disordered" evidence="4">
    <location>
        <begin position="159"/>
        <end position="289"/>
    </location>
</feature>
<feature type="region of interest" description="Disordered" evidence="4">
    <location>
        <begin position="2265"/>
        <end position="2490"/>
    </location>
</feature>
<dbReference type="InterPro" id="IPR035892">
    <property type="entry name" value="C2_domain_sf"/>
</dbReference>
<organism evidence="7 8">
    <name type="scientific">Haemonchus contortus</name>
    <name type="common">Barber pole worm</name>
    <dbReference type="NCBI Taxonomy" id="6289"/>
    <lineage>
        <taxon>Eukaryota</taxon>
        <taxon>Metazoa</taxon>
        <taxon>Ecdysozoa</taxon>
        <taxon>Nematoda</taxon>
        <taxon>Chromadorea</taxon>
        <taxon>Rhabditida</taxon>
        <taxon>Rhabditina</taxon>
        <taxon>Rhabditomorpha</taxon>
        <taxon>Strongyloidea</taxon>
        <taxon>Trichostrongylidae</taxon>
        <taxon>Haemonchus</taxon>
    </lineage>
</organism>
<dbReference type="GO" id="GO:0048167">
    <property type="term" value="P:regulation of synaptic plasticity"/>
    <property type="evidence" value="ECO:0007669"/>
    <property type="project" value="TreeGrafter"/>
</dbReference>
<feature type="compositionally biased region" description="Basic and acidic residues" evidence="4">
    <location>
        <begin position="2322"/>
        <end position="2342"/>
    </location>
</feature>
<feature type="compositionally biased region" description="Low complexity" evidence="4">
    <location>
        <begin position="3503"/>
        <end position="3514"/>
    </location>
</feature>
<feature type="compositionally biased region" description="Low complexity" evidence="4">
    <location>
        <begin position="1870"/>
        <end position="1887"/>
    </location>
</feature>
<feature type="compositionally biased region" description="Basic and acidic residues" evidence="4">
    <location>
        <begin position="650"/>
        <end position="659"/>
    </location>
</feature>
<feature type="compositionally biased region" description="Basic and acidic residues" evidence="4">
    <location>
        <begin position="1831"/>
        <end position="1858"/>
    </location>
</feature>
<feature type="region of interest" description="Disordered" evidence="4">
    <location>
        <begin position="1499"/>
        <end position="1555"/>
    </location>
</feature>
<dbReference type="SMART" id="SM00239">
    <property type="entry name" value="C2"/>
    <property type="match status" value="1"/>
</dbReference>
<accession>A0A7I4YPN9</accession>
<feature type="region of interest" description="Disordered" evidence="4">
    <location>
        <begin position="1154"/>
        <end position="1243"/>
    </location>
</feature>
<dbReference type="InterPro" id="IPR001478">
    <property type="entry name" value="PDZ"/>
</dbReference>
<feature type="compositionally biased region" description="Basic and acidic residues" evidence="4">
    <location>
        <begin position="404"/>
        <end position="413"/>
    </location>
</feature>
<feature type="domain" description="PDZ" evidence="6">
    <location>
        <begin position="4016"/>
        <end position="4107"/>
    </location>
</feature>
<feature type="region of interest" description="Disordered" evidence="4">
    <location>
        <begin position="3963"/>
        <end position="3996"/>
    </location>
</feature>
<feature type="compositionally biased region" description="Basic and acidic residues" evidence="4">
    <location>
        <begin position="187"/>
        <end position="222"/>
    </location>
</feature>
<feature type="region of interest" description="Disordered" evidence="4">
    <location>
        <begin position="3412"/>
        <end position="3436"/>
    </location>
</feature>
<dbReference type="PROSITE" id="PS50004">
    <property type="entry name" value="C2"/>
    <property type="match status" value="1"/>
</dbReference>
<feature type="compositionally biased region" description="Basic and acidic residues" evidence="4">
    <location>
        <begin position="2706"/>
        <end position="2715"/>
    </location>
</feature>
<dbReference type="SMART" id="SM00228">
    <property type="entry name" value="PDZ"/>
    <property type="match status" value="1"/>
</dbReference>
<dbReference type="GO" id="GO:0050806">
    <property type="term" value="P:positive regulation of synaptic transmission"/>
    <property type="evidence" value="ECO:0007669"/>
    <property type="project" value="TreeGrafter"/>
</dbReference>
<feature type="region of interest" description="Disordered" evidence="4">
    <location>
        <begin position="565"/>
        <end position="621"/>
    </location>
</feature>
<evidence type="ECO:0000313" key="7">
    <source>
        <dbReference type="Proteomes" id="UP000025227"/>
    </source>
</evidence>
<feature type="compositionally biased region" description="Low complexity" evidence="4">
    <location>
        <begin position="2220"/>
        <end position="2235"/>
    </location>
</feature>
<dbReference type="PANTHER" id="PTHR12157">
    <property type="entry name" value="REGULATING SYNAPTIC MEMBRANE EXOCYTOSIS PROTEIN"/>
    <property type="match status" value="1"/>
</dbReference>
<feature type="compositionally biased region" description="Acidic residues" evidence="4">
    <location>
        <begin position="2671"/>
        <end position="2686"/>
    </location>
</feature>
<dbReference type="Proteomes" id="UP000025227">
    <property type="component" value="Unplaced"/>
</dbReference>
<feature type="compositionally biased region" description="Polar residues" evidence="4">
    <location>
        <begin position="777"/>
        <end position="787"/>
    </location>
</feature>
<evidence type="ECO:0000256" key="4">
    <source>
        <dbReference type="SAM" id="MobiDB-lite"/>
    </source>
</evidence>
<feature type="region of interest" description="Disordered" evidence="4">
    <location>
        <begin position="857"/>
        <end position="958"/>
    </location>
</feature>
<feature type="compositionally biased region" description="Low complexity" evidence="4">
    <location>
        <begin position="1107"/>
        <end position="1132"/>
    </location>
</feature>
<dbReference type="CDD" id="cd06714">
    <property type="entry name" value="PDZ_RIM-like"/>
    <property type="match status" value="1"/>
</dbReference>
<dbReference type="InterPro" id="IPR039032">
    <property type="entry name" value="Rim-like"/>
</dbReference>
<dbReference type="GO" id="GO:0044325">
    <property type="term" value="F:transmembrane transporter binding"/>
    <property type="evidence" value="ECO:0007669"/>
    <property type="project" value="TreeGrafter"/>
</dbReference>
<evidence type="ECO:0000256" key="2">
    <source>
        <dbReference type="ARBA" id="ARBA00034103"/>
    </source>
</evidence>
<comment type="subcellular location">
    <subcellularLocation>
        <location evidence="2">Synapse</location>
    </subcellularLocation>
</comment>
<feature type="coiled-coil region" evidence="3">
    <location>
        <begin position="3524"/>
        <end position="3551"/>
    </location>
</feature>
<feature type="region of interest" description="Disordered" evidence="4">
    <location>
        <begin position="1270"/>
        <end position="1342"/>
    </location>
</feature>
<dbReference type="GO" id="GO:0048788">
    <property type="term" value="C:cytoskeleton of presynaptic active zone"/>
    <property type="evidence" value="ECO:0007669"/>
    <property type="project" value="TreeGrafter"/>
</dbReference>
<dbReference type="GO" id="GO:0042391">
    <property type="term" value="P:regulation of membrane potential"/>
    <property type="evidence" value="ECO:0007669"/>
    <property type="project" value="TreeGrafter"/>
</dbReference>
<feature type="region of interest" description="Disordered" evidence="4">
    <location>
        <begin position="404"/>
        <end position="424"/>
    </location>
</feature>
<feature type="compositionally biased region" description="Acidic residues" evidence="4">
    <location>
        <begin position="2391"/>
        <end position="2401"/>
    </location>
</feature>
<feature type="region of interest" description="Disordered" evidence="4">
    <location>
        <begin position="1093"/>
        <end position="1134"/>
    </location>
</feature>
<feature type="compositionally biased region" description="Acidic residues" evidence="4">
    <location>
        <begin position="1209"/>
        <end position="1221"/>
    </location>
</feature>
<feature type="region of interest" description="Disordered" evidence="4">
    <location>
        <begin position="1732"/>
        <end position="1799"/>
    </location>
</feature>
<feature type="region of interest" description="Disordered" evidence="4">
    <location>
        <begin position="4145"/>
        <end position="4172"/>
    </location>
</feature>
<feature type="compositionally biased region" description="Low complexity" evidence="4">
    <location>
        <begin position="117"/>
        <end position="127"/>
    </location>
</feature>
<protein>
    <submittedName>
        <fullName evidence="8">Breast carcinoma amplified sequence 1</fullName>
    </submittedName>
</protein>
<evidence type="ECO:0000259" key="5">
    <source>
        <dbReference type="PROSITE" id="PS50004"/>
    </source>
</evidence>
<feature type="compositionally biased region" description="Basic and acidic residues" evidence="4">
    <location>
        <begin position="2302"/>
        <end position="2311"/>
    </location>
</feature>
<keyword evidence="7" id="KW-1185">Reference proteome</keyword>
<dbReference type="SUPFAM" id="SSF49562">
    <property type="entry name" value="C2 domain (Calcium/lipid-binding domain, CaLB)"/>
    <property type="match status" value="1"/>
</dbReference>
<dbReference type="Gene3D" id="2.30.42.10">
    <property type="match status" value="1"/>
</dbReference>
<feature type="compositionally biased region" description="Basic and acidic residues" evidence="4">
    <location>
        <begin position="899"/>
        <end position="918"/>
    </location>
</feature>
<feature type="region of interest" description="Disordered" evidence="4">
    <location>
        <begin position="317"/>
        <end position="389"/>
    </location>
</feature>
<feature type="compositionally biased region" description="Basic and acidic residues" evidence="4">
    <location>
        <begin position="242"/>
        <end position="260"/>
    </location>
</feature>
<feature type="compositionally biased region" description="Polar residues" evidence="4">
    <location>
        <begin position="1774"/>
        <end position="1785"/>
    </location>
</feature>
<feature type="region of interest" description="Disordered" evidence="4">
    <location>
        <begin position="3014"/>
        <end position="3037"/>
    </location>
</feature>
<feature type="compositionally biased region" description="Polar residues" evidence="4">
    <location>
        <begin position="695"/>
        <end position="708"/>
    </location>
</feature>
<dbReference type="SUPFAM" id="SSF50156">
    <property type="entry name" value="PDZ domain-like"/>
    <property type="match status" value="1"/>
</dbReference>
<feature type="region of interest" description="Disordered" evidence="4">
    <location>
        <begin position="2502"/>
        <end position="2526"/>
    </location>
</feature>
<feature type="region of interest" description="Disordered" evidence="4">
    <location>
        <begin position="2022"/>
        <end position="2074"/>
    </location>
</feature>
<feature type="compositionally biased region" description="Low complexity" evidence="4">
    <location>
        <begin position="3163"/>
        <end position="3176"/>
    </location>
</feature>
<feature type="compositionally biased region" description="Polar residues" evidence="4">
    <location>
        <begin position="1518"/>
        <end position="1536"/>
    </location>
</feature>
<feature type="compositionally biased region" description="Basic and acidic residues" evidence="4">
    <location>
        <begin position="2373"/>
        <end position="2386"/>
    </location>
</feature>
<feature type="compositionally biased region" description="Polar residues" evidence="4">
    <location>
        <begin position="2137"/>
        <end position="2157"/>
    </location>
</feature>
<feature type="compositionally biased region" description="Basic and acidic residues" evidence="4">
    <location>
        <begin position="2427"/>
        <end position="2440"/>
    </location>
</feature>
<feature type="compositionally biased region" description="Low complexity" evidence="4">
    <location>
        <begin position="261"/>
        <end position="272"/>
    </location>
</feature>
<feature type="compositionally biased region" description="Basic and acidic residues" evidence="4">
    <location>
        <begin position="360"/>
        <end position="371"/>
    </location>
</feature>
<feature type="compositionally biased region" description="Basic and acidic residues" evidence="4">
    <location>
        <begin position="507"/>
        <end position="520"/>
    </location>
</feature>
<feature type="compositionally biased region" description="Basic and acidic residues" evidence="4">
    <location>
        <begin position="709"/>
        <end position="727"/>
    </location>
</feature>
<dbReference type="WBParaSite" id="HCON_00128700-00001">
    <property type="protein sequence ID" value="HCON_00128700-00001"/>
    <property type="gene ID" value="HCON_00128700"/>
</dbReference>
<evidence type="ECO:0000256" key="1">
    <source>
        <dbReference type="ARBA" id="ARBA00023018"/>
    </source>
</evidence>
<feature type="compositionally biased region" description="Polar residues" evidence="4">
    <location>
        <begin position="159"/>
        <end position="169"/>
    </location>
</feature>
<feature type="region of interest" description="Disordered" evidence="4">
    <location>
        <begin position="2741"/>
        <end position="2800"/>
    </location>
</feature>
<feature type="region of interest" description="Disordered" evidence="4">
    <location>
        <begin position="2667"/>
        <end position="2689"/>
    </location>
</feature>
<dbReference type="OMA" id="TEINTTH"/>
<reference evidence="8" key="1">
    <citation type="submission" date="2020-12" db="UniProtKB">
        <authorList>
            <consortium name="WormBaseParasite"/>
        </authorList>
    </citation>
    <scope>IDENTIFICATION</scope>
    <source>
        <strain evidence="8">MHco3</strain>
    </source>
</reference>
<feature type="compositionally biased region" description="Acidic residues" evidence="4">
    <location>
        <begin position="919"/>
        <end position="930"/>
    </location>
</feature>
<feature type="compositionally biased region" description="Low complexity" evidence="4">
    <location>
        <begin position="2040"/>
        <end position="2063"/>
    </location>
</feature>
<feature type="compositionally biased region" description="Polar residues" evidence="4">
    <location>
        <begin position="3481"/>
        <end position="3494"/>
    </location>
</feature>
<feature type="compositionally biased region" description="Basic and acidic residues" evidence="4">
    <location>
        <begin position="529"/>
        <end position="549"/>
    </location>
</feature>
<keyword evidence="1" id="KW-0770">Synapse</keyword>
<dbReference type="PANTHER" id="PTHR12157:SF25">
    <property type="entry name" value="REGULATING SYNAPTIC MEMBRANE EXOCYTOSIS PROTEIN 3"/>
    <property type="match status" value="1"/>
</dbReference>
<sequence length="4359" mass="480593">MVMILKFVILMTPLEKWSNERNPSRTLKVHLRARQKPSKTDEVEEALDVTTAATREIEAAKVARSEEIKEAPPPQAVSPSPSAGGFGSLLRKASSALFSATDIWGKESPRVAEDKSPSPSTATPSTTLKLHEIEHIEKVAKLAEQHKDDGRSIYATTVGSLPSSAMETASKSSIESKAKSELSSSSRPEKSEPKAAPKSTQDEKHAGVKLTQEELDHIKRVTEMAMQGESLHEAGRSVQPKDSAREAPESRDMPAKKRDAGSVSSPSGSLLSTDEQQGRRSVSSLSPSSSFMFSVKGFSGFGLQSLKNVIYGGEEAKSPVREGDVGDSSKVPGEQQDAILPESVHTDTPPSKEPVASQRADLEQTERKPEIAVDTQASPTEKAPKLTKEELDHINRITQMAMEQERKQYEEQPRTPPVTSSIFGAKSLTGFGLKAFKGVMQKAEGARTTIEDLTTRQETQPAPFSSRAELTQEELDHINKVNQMAAEGESSQGIQPPSRPSLGQAPKQEELTQEELDHINRITQMAMEGDDRRDVHQLPPTRKQEPVQLYKEELEHINRINEMAAKEEGMRGLDQSPSAMPLPDDQTERVGAGKKLESVVEQRLPSDSVEQAEERRPSSSMFDAKSITGFGFKAFRGVMQKAEGARTAFEDIAAKKEAHTPPPASQEKPAQLTQEELEHIKKINEMAAMEETWRGPSQPSIVTPTTLHQPEREKEGIFGDLTKEGDVRSLPPPPQVEPPQLTQEELDHINRIAQMASDEDRHTSSVLQPPAKESQEKLPSTPSGSSAHIFDTTSFTGFGMKAFKGVMQKADGARTALEDLAKIKEIPSPPVVPKQERAELTQEELDHINKINELAEMALQERTRQPSRPPPPAVPTEPPELTQEELDHINRVAQMAMEEDIRLGSHESASEESEHTDGADESEYISDEQSTEPQTPEAVEKSQPRSSVFDSSTFSTKSLTGFGLSALKGVMQKAEEARTAFEDIAMKQDDRLPPPASEEFSSQLTQEELEHIERINRMAMEDEQRQGIQPQPSASLGGLPELTQEELDHINRIAQMAAEEESKGPAVQTIPIPQEQPAQLTQEELDHINRINQMAMELGGPDDSERLPQLQPPSLSKPEVEPATTAPPSSAPLFDTKAFSGFGLKAFKGVMQKAEEAKAAFEGMTEVSEEPKRMEEDVQQTDMDQTEARSEGSTESLTEGEDTVSIGEEALESETELDVFDGVEPRKEPQPSSSPPSALSMKSFTGFGFKSFKDVMQKAGEVKDAFGDAASAVSKGPLVQGGGRPSIQSERDDDSSRHTGEATHEAERKLSEEEEQLSGVTERAETSSSTAHSEVDATSRRSSLINAKTFTGFGFKAFKDIMQKAEETKTALEQKTTKKAPMGASRLAGDALSVGNEPQLTQEELDHINRINQMAMEDEFRPQDQLPSVDITGKSSELTQEELDHINRITQMAMEEDAQRDALPSPPVPPAVPAQLTQDEMDHLSRKAQMAMEEVAGREISQATRGRAMHEEQPYGTEGSTGSTEPYMPTSPSVQPSERKVENSTPFTTGTSLFNTKSLTGFGLKAFKGVMQKAEDARTAFEDLGMKQEVRPYPMVAHEKPAELTQEELDHINRINQMAMEQEEREDRQPPPATTGLTQEELDHINRINQMAMEDEEREATRPPQAISPERPTELTQEELDHINRINQMAMEEEDRKATHLPLAVLSESAIELTQEEELDYESRLLEMMKEGQKEEEDVIASVPADELLSSDREQISRGIREDDEKQYEDRLSPVSSTASRQDVQSGMRRRSSGFDVRSIPEMVTKPNLNQWYDEQLSFMKESIADEEEEYRLSEGERERSPVAEDRFAEDVKDKEPEIPALPSPAQAPSVSAIESAEISHESSVSAPSSIVARGRTEAGIDRTSSAAAATGGMLDSSQGGRFRLSGLGKFASGALGKAKQAAAEIAQNVPSTTKLTAQSAQIVSGMEGLSEEERLKIQAVMACAELDAAATAVASAGPSAAVTPLSDIPSAVDTFAKTARERIMGPAQEPRLKQDREPSIPTRSDSTPSRSPSSISMRSDVSLPPMDGLSEKERAHIEAVMASAERDSMMSMEPHPPSEMMIPPGLEDLSEEERRQILAVMAAAGAEALEPPQPQIRRSGSATVLRPSPSTSSIKVQQPERPHTSMGQVPSDEFEVPGLEGLSAAERERILAVMESARRDAEESRASPVEPLPPPPQPSTIAAPTPEIAPSISPSIPPGLEELSAEEKDKIMAVMESAVIEEQAAAVPSLPSPPQPSFETPSEPIPEPAVIPRTSSVPKISPEREGRRSFDQMVRSPSEFSLKDIAEGGAERRRAAEDRIDSVISLASEDEHEDRGMPTSQAIESFGALPETLRDSQIRKEKPSRLAEQVLEESPEEDLPGVDLSHLSPSEREQIRAVMRMAQMDDPGRREAAQREQYDKPSVTTKPDAPAGDKKPRQTSMTSSSELGSPTRESGYGTTSTSYDHELGDFATKTERMYDVLEDASEVREGAHSRNDSRADDRREDFDFTYSDARFSGLNDENFEADRYKVSLHDEKGISVDAVEMDEDDMYRSQRTDWSGGRPRMWTTVFEGDESEQPSDDVFLQQSPTEADGGSGYALKEIEFDTGVVPSSKAMPRTSLIPWTPMGIETPIRVTPATPEITVTVHDDRMDSEDEESGSEDDDEYPDKVVVAPIAPTPSYEEVEQERQRQEQYGKEVLQQIQAFGEAADDEFDVQWAKSTLQRSKEKRDVTEPTADVSLISKDTDDTLSKQKHDTPLEISKDEERKNPFLESPEDEDVSVDMEEVDVNRAAQYYQSHSLFCHRPGPVYTIPEDANECDGTIENSESRMIAREKKRQAARSVANSIIGMYGQPTAIITRVTTTATTTAPSTSTYTIISLGSGAYTRSVTSTVDSHVYSSHSHSQSSPSTVYTSSYLFSSSPLSLTPSISTVLSPSSHTTINTVSDIPASISASIDKTMADIESLLDSVYTSNKSQPNLLYYDQKSFQQQPVPVSTSAGVTTSTPTTTTADEIATTSTATSDSSLTAFSLSRPLGSTLESVMAHPETDNDISPRGLKRSPGMIITSDVFGGAKIHKVEPTESKTATPATTTTATTRTEVPAVDTFNSELPNTFDELKSSYKWLREISEDDGSSVGQEMGRRKLPSIPSYSSYSTTPSYPTPQPVGTSSYISAPPSSSTALIMPPQSMSPLAVQTDSLKRPTPSVRSQTSPAPVYINASAPIPTTSSSYSIFGVSSTCTQTALPPEKLPNGHLPPDYSRPSSVASTTSLARSIDPAIIPGASFQSTAKSKTALRQPVSIARTKPSHVPKIPNTLARVLLKKELKEVLSRRREALEACEIEANQRQYIVHKMLVTGLLPEAREDDIPNVIHCLLPLELISGARVIPKPTHTVATQKNDTDTRLSTSTPSHVQFKSEPTSMASAIQSTTPVPSTRYQFLPSTSLRAQLDVERKPRLKDFSRARTVETQTEQISSTDYSLGSHLTKPSTSRTTTQRTRSNANVQTNDLLEATKKYFEDYDRQLNELTEKAKRAQRRQFEFHDDDPLSRETRRLQLMDELARRRERMLASADLPSETMPYRAYHSQLALDSSDYSSLVPHYGSLPRIDYPSRSRRSPLTRDFTVRQQPTTSNYGYNYGSLPRNYERCLGQQFNPIQVDYEQSFGARPMDPGSMSRSMFDLHSDNIIDPRYRLPPSNIRSLNYLDQLGVDSRDPLAYSTSFRTDPYMTGRSYAADTSNLPSTFAPQQNDMISRYANYLNNEFQTGLLSQVDTSKPLYAPLSAPIRYDAPLSDPYPAMPSTTGLPSYPYSEPATLPAYLPYGTPQVYSRNENNYGARPPNYPLDYGNVDRQRLLQAAQMPPPPPVEDPYAPVLSSGSYDQQRLSQVPSGYYSSQYPMMPSRSSYPPTLSSSVPTGYVGQTPARTWSGNIDTSAYDARFPREDALSRIYATAGRRRPTESHRRKHLYSVEKTSSEYPGPVKKPVEDTYRRRPDALDCTSSSTIKRILLTRRYKDHNIYNDLGIRVVGGKRMPSGELGAFVSAVNQAKYNQILGEVKEGDQVLEWNGVLLNGKTFEEVERIVNSSSGEVEIILKSEGEKSQRISNLRKYCSPRDPQRCSNVTESSQKILRIKDASPDRAPPVPIHRGNGGEHVSYGRQNPSNRIYDNVDSTDIADDVWQNKSQDSLGYLQVAVTYDQATSRVIVRIIAARGLKMRDHTRRLAPNPFVKIYLLPGRKVSNKRRTRFVPCSTNPEWNQIVEWQVSPLALASLFLEFSVWDYDRLSENNALGQVIVSLADHNLLSGQPCWLALQPTNARPSVQQLNAPLDTQRTHVYHYNPASLDIGYPAIN</sequence>
<dbReference type="GO" id="GO:0042734">
    <property type="term" value="C:presynaptic membrane"/>
    <property type="evidence" value="ECO:0007669"/>
    <property type="project" value="TreeGrafter"/>
</dbReference>
<dbReference type="GO" id="GO:0048791">
    <property type="term" value="P:calcium ion-regulated exocytosis of neurotransmitter"/>
    <property type="evidence" value="ECO:0007669"/>
    <property type="project" value="TreeGrafter"/>
</dbReference>